<evidence type="ECO:0000313" key="10">
    <source>
        <dbReference type="EMBL" id="CDQ64716.1"/>
    </source>
</evidence>
<protein>
    <recommendedName>
        <fullName evidence="9">Poly A polymerase head domain-containing protein</fullName>
    </recommendedName>
</protein>
<evidence type="ECO:0000256" key="3">
    <source>
        <dbReference type="ARBA" id="ARBA00022679"/>
    </source>
</evidence>
<dbReference type="Pfam" id="PF01743">
    <property type="entry name" value="PolyA_pol"/>
    <property type="match status" value="1"/>
</dbReference>
<dbReference type="InterPro" id="IPR043519">
    <property type="entry name" value="NT_sf"/>
</dbReference>
<dbReference type="InterPro" id="IPR002646">
    <property type="entry name" value="PolA_pol_head_dom"/>
</dbReference>
<dbReference type="PANTHER" id="PTHR46173">
    <property type="entry name" value="CCA TRNA NUCLEOTIDYLTRANSFERASE 1, MITOCHONDRIAL"/>
    <property type="match status" value="1"/>
</dbReference>
<gene>
    <name evidence="10" type="ORF">GSONMT00071836001</name>
</gene>
<sequence>MWGRILNPVVISRVRLTSSFRSLLTMQLKTTEVQSLFSDGLNGIAELFEKYKFELRIAGGAVRDIVWETARGCGLVTMATPEDMKSMFQTAGIRRINNKWEKHGTITARVSASQDYYDV</sequence>
<reference evidence="10" key="2">
    <citation type="submission" date="2014-03" db="EMBL/GenBank/DDBJ databases">
        <authorList>
            <person name="Genoscope - CEA"/>
        </authorList>
    </citation>
    <scope>NUCLEOTIDE SEQUENCE</scope>
</reference>
<feature type="domain" description="Poly A polymerase head" evidence="9">
    <location>
        <begin position="55"/>
        <end position="113"/>
    </location>
</feature>
<dbReference type="PANTHER" id="PTHR46173:SF1">
    <property type="entry name" value="CCA TRNA NUCLEOTIDYLTRANSFERASE 1, MITOCHONDRIAL"/>
    <property type="match status" value="1"/>
</dbReference>
<accession>A0A060WCL5</accession>
<dbReference type="GO" id="GO:0005739">
    <property type="term" value="C:mitochondrion"/>
    <property type="evidence" value="ECO:0007669"/>
    <property type="project" value="TreeGrafter"/>
</dbReference>
<dbReference type="EMBL" id="FR904480">
    <property type="protein sequence ID" value="CDQ64716.1"/>
    <property type="molecule type" value="Genomic_DNA"/>
</dbReference>
<keyword evidence="3 8" id="KW-0808">Transferase</keyword>
<dbReference type="GO" id="GO:1990180">
    <property type="term" value="P:mitochondrial tRNA 3'-end processing"/>
    <property type="evidence" value="ECO:0007669"/>
    <property type="project" value="TreeGrafter"/>
</dbReference>
<name>A0A060WCL5_ONCMY</name>
<dbReference type="InterPro" id="IPR050264">
    <property type="entry name" value="Bact_CCA-adding_enz_type3_sf"/>
</dbReference>
<evidence type="ECO:0000256" key="4">
    <source>
        <dbReference type="ARBA" id="ARBA00022694"/>
    </source>
</evidence>
<dbReference type="GO" id="GO:0016779">
    <property type="term" value="F:nucleotidyltransferase activity"/>
    <property type="evidence" value="ECO:0007669"/>
    <property type="project" value="UniProtKB-KW"/>
</dbReference>
<evidence type="ECO:0000256" key="6">
    <source>
        <dbReference type="ARBA" id="ARBA00022723"/>
    </source>
</evidence>
<comment type="similarity">
    <text evidence="2 8">Belongs to the tRNA nucleotidyltransferase/poly(A) polymerase family.</text>
</comment>
<dbReference type="STRING" id="8022.A0A060WCL5"/>
<evidence type="ECO:0000256" key="1">
    <source>
        <dbReference type="ARBA" id="ARBA00001946"/>
    </source>
</evidence>
<keyword evidence="7" id="KW-0460">Magnesium</keyword>
<dbReference type="Gene3D" id="3.30.460.10">
    <property type="entry name" value="Beta Polymerase, domain 2"/>
    <property type="match status" value="1"/>
</dbReference>
<dbReference type="GO" id="GO:0001680">
    <property type="term" value="P:tRNA 3'-terminal CCA addition"/>
    <property type="evidence" value="ECO:0007669"/>
    <property type="project" value="TreeGrafter"/>
</dbReference>
<keyword evidence="4" id="KW-0819">tRNA processing</keyword>
<evidence type="ECO:0000313" key="11">
    <source>
        <dbReference type="Proteomes" id="UP000193380"/>
    </source>
</evidence>
<dbReference type="SUPFAM" id="SSF81301">
    <property type="entry name" value="Nucleotidyltransferase"/>
    <property type="match status" value="1"/>
</dbReference>
<reference evidence="10" key="1">
    <citation type="journal article" date="2014" name="Nat. Commun.">
        <title>The rainbow trout genome provides novel insights into evolution after whole-genome duplication in vertebrates.</title>
        <authorList>
            <person name="Berthelot C."/>
            <person name="Brunet F."/>
            <person name="Chalopin D."/>
            <person name="Juanchich A."/>
            <person name="Bernard M."/>
            <person name="Noel B."/>
            <person name="Bento P."/>
            <person name="Da Silva C."/>
            <person name="Labadie K."/>
            <person name="Alberti A."/>
            <person name="Aury J.M."/>
            <person name="Louis A."/>
            <person name="Dehais P."/>
            <person name="Bardou P."/>
            <person name="Montfort J."/>
            <person name="Klopp C."/>
            <person name="Cabau C."/>
            <person name="Gaspin C."/>
            <person name="Thorgaard G.H."/>
            <person name="Boussaha M."/>
            <person name="Quillet E."/>
            <person name="Guyomard R."/>
            <person name="Galiana D."/>
            <person name="Bobe J."/>
            <person name="Volff J.N."/>
            <person name="Genet C."/>
            <person name="Wincker P."/>
            <person name="Jaillon O."/>
            <person name="Roest Crollius H."/>
            <person name="Guiguen Y."/>
        </authorList>
    </citation>
    <scope>NUCLEOTIDE SEQUENCE [LARGE SCALE GENOMIC DNA]</scope>
</reference>
<evidence type="ECO:0000256" key="7">
    <source>
        <dbReference type="ARBA" id="ARBA00022842"/>
    </source>
</evidence>
<dbReference type="GO" id="GO:0046872">
    <property type="term" value="F:metal ion binding"/>
    <property type="evidence" value="ECO:0007669"/>
    <property type="project" value="UniProtKB-KW"/>
</dbReference>
<evidence type="ECO:0000256" key="8">
    <source>
        <dbReference type="RuleBase" id="RU003953"/>
    </source>
</evidence>
<organism evidence="10 11">
    <name type="scientific">Oncorhynchus mykiss</name>
    <name type="common">Rainbow trout</name>
    <name type="synonym">Salmo gairdneri</name>
    <dbReference type="NCBI Taxonomy" id="8022"/>
    <lineage>
        <taxon>Eukaryota</taxon>
        <taxon>Metazoa</taxon>
        <taxon>Chordata</taxon>
        <taxon>Craniata</taxon>
        <taxon>Vertebrata</taxon>
        <taxon>Euteleostomi</taxon>
        <taxon>Actinopterygii</taxon>
        <taxon>Neopterygii</taxon>
        <taxon>Teleostei</taxon>
        <taxon>Protacanthopterygii</taxon>
        <taxon>Salmoniformes</taxon>
        <taxon>Salmonidae</taxon>
        <taxon>Salmoninae</taxon>
        <taxon>Oncorhynchus</taxon>
    </lineage>
</organism>
<dbReference type="PaxDb" id="8022-A0A060WCL5"/>
<keyword evidence="8" id="KW-0694">RNA-binding</keyword>
<keyword evidence="5" id="KW-0548">Nucleotidyltransferase</keyword>
<evidence type="ECO:0000256" key="2">
    <source>
        <dbReference type="ARBA" id="ARBA00007265"/>
    </source>
</evidence>
<evidence type="ECO:0000259" key="9">
    <source>
        <dbReference type="Pfam" id="PF01743"/>
    </source>
</evidence>
<comment type="cofactor">
    <cofactor evidence="1">
        <name>Mg(2+)</name>
        <dbReference type="ChEBI" id="CHEBI:18420"/>
    </cofactor>
</comment>
<dbReference type="AlphaFoldDB" id="A0A060WCL5"/>
<dbReference type="Proteomes" id="UP000193380">
    <property type="component" value="Unassembled WGS sequence"/>
</dbReference>
<dbReference type="GO" id="GO:0000049">
    <property type="term" value="F:tRNA binding"/>
    <property type="evidence" value="ECO:0007669"/>
    <property type="project" value="TreeGrafter"/>
</dbReference>
<evidence type="ECO:0000256" key="5">
    <source>
        <dbReference type="ARBA" id="ARBA00022695"/>
    </source>
</evidence>
<keyword evidence="6" id="KW-0479">Metal-binding</keyword>
<proteinExistence type="inferred from homology"/>